<dbReference type="RefSeq" id="WP_186987763.1">
    <property type="nucleotide sequence ID" value="NZ_CP052909.1"/>
</dbReference>
<dbReference type="Proteomes" id="UP000515514">
    <property type="component" value="Chromosome"/>
</dbReference>
<keyword evidence="1" id="KW-0602">Photosynthesis</keyword>
<dbReference type="NCBIfam" id="TIGR04183">
    <property type="entry name" value="Por_Secre_tail"/>
    <property type="match status" value="1"/>
</dbReference>
<evidence type="ECO:0000259" key="5">
    <source>
        <dbReference type="Pfam" id="PF18962"/>
    </source>
</evidence>
<evidence type="ECO:0000256" key="1">
    <source>
        <dbReference type="ARBA" id="ARBA00022531"/>
    </source>
</evidence>
<evidence type="ECO:0000256" key="2">
    <source>
        <dbReference type="ARBA" id="ARBA00022729"/>
    </source>
</evidence>
<dbReference type="InterPro" id="IPR026444">
    <property type="entry name" value="Secre_tail"/>
</dbReference>
<dbReference type="GO" id="GO:0009523">
    <property type="term" value="C:photosystem II"/>
    <property type="evidence" value="ECO:0007669"/>
    <property type="project" value="UniProtKB-KW"/>
</dbReference>
<dbReference type="SUPFAM" id="SSF110296">
    <property type="entry name" value="Oligoxyloglucan reducing end-specific cellobiohydrolase"/>
    <property type="match status" value="1"/>
</dbReference>
<dbReference type="InterPro" id="IPR028203">
    <property type="entry name" value="PSII_CF48-like_dom"/>
</dbReference>
<evidence type="ECO:0000313" key="7">
    <source>
        <dbReference type="Proteomes" id="UP000515514"/>
    </source>
</evidence>
<dbReference type="Gene3D" id="2.130.10.10">
    <property type="entry name" value="YVTN repeat-like/Quinoprotein amine dehydrogenase"/>
    <property type="match status" value="1"/>
</dbReference>
<dbReference type="AlphaFoldDB" id="A0A7G8PUX9"/>
<organism evidence="6 7">
    <name type="scientific">Constantimarinum furrinae</name>
    <dbReference type="NCBI Taxonomy" id="2562285"/>
    <lineage>
        <taxon>Bacteria</taxon>
        <taxon>Pseudomonadati</taxon>
        <taxon>Bacteroidota</taxon>
        <taxon>Flavobacteriia</taxon>
        <taxon>Flavobacteriales</taxon>
        <taxon>Flavobacteriaceae</taxon>
        <taxon>Altibacter/Constantimarinum group</taxon>
        <taxon>Constantimarinum</taxon>
    </lineage>
</organism>
<keyword evidence="2" id="KW-0732">Signal</keyword>
<dbReference type="PANTHER" id="PTHR47199">
    <property type="entry name" value="PHOTOSYSTEM II STABILITY/ASSEMBLY FACTOR HCF136, CHLOROPLASTIC"/>
    <property type="match status" value="1"/>
</dbReference>
<dbReference type="Pfam" id="PF18962">
    <property type="entry name" value="Por_Secre_tail"/>
    <property type="match status" value="1"/>
</dbReference>
<dbReference type="KEGG" id="alti:ALE3EI_1588"/>
<dbReference type="GO" id="GO:0015979">
    <property type="term" value="P:photosynthesis"/>
    <property type="evidence" value="ECO:0007669"/>
    <property type="project" value="UniProtKB-KW"/>
</dbReference>
<feature type="domain" description="Secretion system C-terminal sorting" evidence="5">
    <location>
        <begin position="314"/>
        <end position="377"/>
    </location>
</feature>
<dbReference type="InterPro" id="IPR015943">
    <property type="entry name" value="WD40/YVTN_repeat-like_dom_sf"/>
</dbReference>
<keyword evidence="3" id="KW-0604">Photosystem II</keyword>
<keyword evidence="7" id="KW-1185">Reference proteome</keyword>
<dbReference type="EMBL" id="CP052909">
    <property type="protein sequence ID" value="QNJ98145.1"/>
    <property type="molecule type" value="Genomic_DNA"/>
</dbReference>
<gene>
    <name evidence="6" type="ORF">ALE3EI_1588</name>
</gene>
<accession>A0A7G8PUX9</accession>
<evidence type="ECO:0000259" key="4">
    <source>
        <dbReference type="Pfam" id="PF14870"/>
    </source>
</evidence>
<sequence length="380" mass="42098">MAHSQWINIPLGETANFRNVVFINDQIGFCSASKTYKTVDGGNHWSQISDIWIDHLDFFDSNIGFASGIISQEAILRTTDGGITWESWESMIPPSGPPINPFFNAVVAISENRALFAGHGGWVYDITFETNGTITTTPLNQATNSALIDMVQTNSTTLHIINFRGKIMKSVDSGNTWTTTRPGSSSDDAWDMHFIDENIGYVIINDGNGHVLKTIDGGNSYNEIFIYTNVSFLSIDFYDENHGFVVGNNGIILFTNDGGMNWNSQNSGTSTTDLNSINMVSPTNAVIVGDNGTVLRNFGELSINEHQSIPSLKLFPNPSNDFIEISGISESEEFKIYDIVGYEIMSGKIHNNERINIKNLNDGLYFLSINNRKTVKFLKK</sequence>
<feature type="domain" description="Photosynthesis system II assembly factor Ycf48/Hcf136-like" evidence="4">
    <location>
        <begin position="221"/>
        <end position="294"/>
    </location>
</feature>
<dbReference type="PANTHER" id="PTHR47199:SF2">
    <property type="entry name" value="PHOTOSYSTEM II STABILITY_ASSEMBLY FACTOR HCF136, CHLOROPLASTIC"/>
    <property type="match status" value="1"/>
</dbReference>
<dbReference type="Pfam" id="PF14870">
    <property type="entry name" value="PSII_BNR"/>
    <property type="match status" value="1"/>
</dbReference>
<reference evidence="6 7" key="1">
    <citation type="submission" date="2020-04" db="EMBL/GenBank/DDBJ databases">
        <title>Genome sequence of Altibacter aquimarinus strain ALE3EI.</title>
        <authorList>
            <person name="Oh H.-M."/>
            <person name="Jang D."/>
        </authorList>
    </citation>
    <scope>NUCLEOTIDE SEQUENCE [LARGE SCALE GENOMIC DNA]</scope>
    <source>
        <strain evidence="6 7">ALE3EI</strain>
    </source>
</reference>
<proteinExistence type="predicted"/>
<name>A0A7G8PUX9_9FLAO</name>
<evidence type="ECO:0000313" key="6">
    <source>
        <dbReference type="EMBL" id="QNJ98145.1"/>
    </source>
</evidence>
<protein>
    <recommendedName>
        <fullName evidence="8">Photosynthesis system II assembly factor Ycf48/Hcf136-like domain-containing protein</fullName>
    </recommendedName>
</protein>
<evidence type="ECO:0000256" key="3">
    <source>
        <dbReference type="ARBA" id="ARBA00023276"/>
    </source>
</evidence>
<evidence type="ECO:0008006" key="8">
    <source>
        <dbReference type="Google" id="ProtNLM"/>
    </source>
</evidence>